<feature type="compositionally biased region" description="Basic and acidic residues" evidence="1">
    <location>
        <begin position="125"/>
        <end position="139"/>
    </location>
</feature>
<accession>A0A9P0EYL1</accession>
<evidence type="ECO:0000256" key="1">
    <source>
        <dbReference type="SAM" id="MobiDB-lite"/>
    </source>
</evidence>
<gene>
    <name evidence="2" type="ORF">BEMITA_LOCUS484</name>
</gene>
<feature type="region of interest" description="Disordered" evidence="1">
    <location>
        <begin position="53"/>
        <end position="139"/>
    </location>
</feature>
<feature type="compositionally biased region" description="Acidic residues" evidence="1">
    <location>
        <begin position="102"/>
        <end position="117"/>
    </location>
</feature>
<dbReference type="Proteomes" id="UP001152759">
    <property type="component" value="Chromosome 1"/>
</dbReference>
<dbReference type="EMBL" id="OU963862">
    <property type="protein sequence ID" value="CAH0380768.1"/>
    <property type="molecule type" value="Genomic_DNA"/>
</dbReference>
<feature type="compositionally biased region" description="Basic and acidic residues" evidence="1">
    <location>
        <begin position="89"/>
        <end position="101"/>
    </location>
</feature>
<feature type="compositionally biased region" description="Acidic residues" evidence="1">
    <location>
        <begin position="71"/>
        <end position="80"/>
    </location>
</feature>
<keyword evidence="3" id="KW-1185">Reference proteome</keyword>
<reference evidence="2" key="1">
    <citation type="submission" date="2021-12" db="EMBL/GenBank/DDBJ databases">
        <authorList>
            <person name="King R."/>
        </authorList>
    </citation>
    <scope>NUCLEOTIDE SEQUENCE</scope>
</reference>
<dbReference type="AlphaFoldDB" id="A0A9P0EYL1"/>
<evidence type="ECO:0000313" key="3">
    <source>
        <dbReference type="Proteomes" id="UP001152759"/>
    </source>
</evidence>
<organism evidence="2 3">
    <name type="scientific">Bemisia tabaci</name>
    <name type="common">Sweetpotato whitefly</name>
    <name type="synonym">Aleurodes tabaci</name>
    <dbReference type="NCBI Taxonomy" id="7038"/>
    <lineage>
        <taxon>Eukaryota</taxon>
        <taxon>Metazoa</taxon>
        <taxon>Ecdysozoa</taxon>
        <taxon>Arthropoda</taxon>
        <taxon>Hexapoda</taxon>
        <taxon>Insecta</taxon>
        <taxon>Pterygota</taxon>
        <taxon>Neoptera</taxon>
        <taxon>Paraneoptera</taxon>
        <taxon>Hemiptera</taxon>
        <taxon>Sternorrhyncha</taxon>
        <taxon>Aleyrodoidea</taxon>
        <taxon>Aleyrodidae</taxon>
        <taxon>Aleyrodinae</taxon>
        <taxon>Bemisia</taxon>
    </lineage>
</organism>
<sequence length="139" mass="15329">MGGSPLNVTKLSHETHNRIQSTPRLEDVFPVIVEIPSGAKTVIRLCVSRANKFASGKTKKSKNDSHVSLVESDDDVDTSENQDNLDNPENDHEAEKDREANENVDDIQPDGNSDDNGNDQTYLRDASDGNEEGHQVNED</sequence>
<evidence type="ECO:0000313" key="2">
    <source>
        <dbReference type="EMBL" id="CAH0380768.1"/>
    </source>
</evidence>
<protein>
    <submittedName>
        <fullName evidence="2">Uncharacterized protein</fullName>
    </submittedName>
</protein>
<proteinExistence type="predicted"/>
<name>A0A9P0EYL1_BEMTA</name>